<gene>
    <name evidence="1" type="ORF">NQF89_08830</name>
</gene>
<evidence type="ECO:0000313" key="2">
    <source>
        <dbReference type="Proteomes" id="UP001165575"/>
    </source>
</evidence>
<organism evidence="1 2">
    <name type="scientific">Bombella pollinis</name>
    <dbReference type="NCBI Taxonomy" id="2967337"/>
    <lineage>
        <taxon>Bacteria</taxon>
        <taxon>Pseudomonadati</taxon>
        <taxon>Pseudomonadota</taxon>
        <taxon>Alphaproteobacteria</taxon>
        <taxon>Acetobacterales</taxon>
        <taxon>Acetobacteraceae</taxon>
        <taxon>Bombella</taxon>
    </lineage>
</organism>
<reference evidence="1 2" key="1">
    <citation type="submission" date="2022-07" db="EMBL/GenBank/DDBJ databases">
        <title>Bombella genomes.</title>
        <authorList>
            <person name="Harer L."/>
            <person name="Styblova S."/>
            <person name="Ehrmann M."/>
        </authorList>
    </citation>
    <scope>NUCLEOTIDE SEQUENCE [LARGE SCALE GENOMIC DNA]</scope>
    <source>
        <strain evidence="1 2">TMW 2.2556</strain>
    </source>
</reference>
<feature type="non-terminal residue" evidence="1">
    <location>
        <position position="71"/>
    </location>
</feature>
<sequence length="71" mass="7265">MVWGLAVNALPTYAAPAGAVATAAASDGAKTSPMVMSGTAGEWGYRCLFPPTNPAEGPQFCVMQQSLMMQG</sequence>
<dbReference type="EMBL" id="JANIDX010000020">
    <property type="protein sequence ID" value="MCX5620514.1"/>
    <property type="molecule type" value="Genomic_DNA"/>
</dbReference>
<proteinExistence type="predicted"/>
<evidence type="ECO:0000313" key="1">
    <source>
        <dbReference type="EMBL" id="MCX5620514.1"/>
    </source>
</evidence>
<accession>A0ABT3WMZ1</accession>
<name>A0ABT3WMZ1_9PROT</name>
<keyword evidence="2" id="KW-1185">Reference proteome</keyword>
<comment type="caution">
    <text evidence="1">The sequence shown here is derived from an EMBL/GenBank/DDBJ whole genome shotgun (WGS) entry which is preliminary data.</text>
</comment>
<protein>
    <recommendedName>
        <fullName evidence="3">Secreted protein</fullName>
    </recommendedName>
</protein>
<dbReference type="Proteomes" id="UP001165575">
    <property type="component" value="Unassembled WGS sequence"/>
</dbReference>
<evidence type="ECO:0008006" key="3">
    <source>
        <dbReference type="Google" id="ProtNLM"/>
    </source>
</evidence>